<dbReference type="PANTHER" id="PTHR45632:SF30">
    <property type="entry name" value="BTB DOMAIN-CONTAINING PROTEIN"/>
    <property type="match status" value="1"/>
</dbReference>
<dbReference type="Pfam" id="PF12012">
    <property type="entry name" value="DUF3504"/>
    <property type="match status" value="1"/>
</dbReference>
<name>A0A6J8BZS7_MYTCO</name>
<dbReference type="PROSITE" id="PS50097">
    <property type="entry name" value="BTB"/>
    <property type="match status" value="1"/>
</dbReference>
<keyword evidence="5" id="KW-0832">Ubl conjugation</keyword>
<evidence type="ECO:0000259" key="8">
    <source>
        <dbReference type="PROSITE" id="PS50097"/>
    </source>
</evidence>
<accession>A0A6J8BZS7</accession>
<dbReference type="SMART" id="SM00225">
    <property type="entry name" value="BTB"/>
    <property type="match status" value="1"/>
</dbReference>
<dbReference type="InterPro" id="IPR021893">
    <property type="entry name" value="ZMYM2-like_C"/>
</dbReference>
<dbReference type="InterPro" id="IPR015915">
    <property type="entry name" value="Kelch-typ_b-propeller"/>
</dbReference>
<dbReference type="InterPro" id="IPR000210">
    <property type="entry name" value="BTB/POZ_dom"/>
</dbReference>
<evidence type="ECO:0000256" key="5">
    <source>
        <dbReference type="ARBA" id="ARBA00022843"/>
    </source>
</evidence>
<dbReference type="SUPFAM" id="SSF54695">
    <property type="entry name" value="POZ domain"/>
    <property type="match status" value="1"/>
</dbReference>
<gene>
    <name evidence="9" type="ORF">MCOR_24012</name>
</gene>
<dbReference type="SMART" id="SM00875">
    <property type="entry name" value="BACK"/>
    <property type="match status" value="1"/>
</dbReference>
<dbReference type="InterPro" id="IPR013762">
    <property type="entry name" value="Integrase-like_cat_sf"/>
</dbReference>
<dbReference type="Proteomes" id="UP000507470">
    <property type="component" value="Unassembled WGS sequence"/>
</dbReference>
<dbReference type="Gene3D" id="1.10.443.10">
    <property type="entry name" value="Intergrase catalytic core"/>
    <property type="match status" value="1"/>
</dbReference>
<evidence type="ECO:0000313" key="10">
    <source>
        <dbReference type="Proteomes" id="UP000507470"/>
    </source>
</evidence>
<evidence type="ECO:0000256" key="4">
    <source>
        <dbReference type="ARBA" id="ARBA00022737"/>
    </source>
</evidence>
<keyword evidence="10" id="KW-1185">Reference proteome</keyword>
<dbReference type="InterPro" id="IPR011333">
    <property type="entry name" value="SKP1/BTB/POZ_sf"/>
</dbReference>
<protein>
    <submittedName>
        <fullName evidence="9">KLHL2_3</fullName>
    </submittedName>
</protein>
<keyword evidence="2" id="KW-1017">Isopeptide bond</keyword>
<feature type="region of interest" description="Disordered" evidence="7">
    <location>
        <begin position="822"/>
        <end position="863"/>
    </location>
</feature>
<dbReference type="SUPFAM" id="SSF56349">
    <property type="entry name" value="DNA breaking-rejoining enzymes"/>
    <property type="match status" value="1"/>
</dbReference>
<dbReference type="InterPro" id="IPR011010">
    <property type="entry name" value="DNA_brk_join_enz"/>
</dbReference>
<keyword evidence="1" id="KW-0880">Kelch repeat</keyword>
<evidence type="ECO:0000256" key="7">
    <source>
        <dbReference type="SAM" id="MobiDB-lite"/>
    </source>
</evidence>
<dbReference type="Gene3D" id="1.25.40.420">
    <property type="match status" value="1"/>
</dbReference>
<dbReference type="Pfam" id="PF07707">
    <property type="entry name" value="BACK"/>
    <property type="match status" value="1"/>
</dbReference>
<dbReference type="GO" id="GO:0003677">
    <property type="term" value="F:DNA binding"/>
    <property type="evidence" value="ECO:0007669"/>
    <property type="project" value="InterPro"/>
</dbReference>
<dbReference type="CDD" id="cd18186">
    <property type="entry name" value="BTB_POZ_ZBTB_KLHL-like"/>
    <property type="match status" value="1"/>
</dbReference>
<keyword evidence="4" id="KW-0677">Repeat</keyword>
<dbReference type="GO" id="GO:0015074">
    <property type="term" value="P:DNA integration"/>
    <property type="evidence" value="ECO:0007669"/>
    <property type="project" value="InterPro"/>
</dbReference>
<dbReference type="Pfam" id="PF00651">
    <property type="entry name" value="BTB"/>
    <property type="match status" value="1"/>
</dbReference>
<keyword evidence="6" id="KW-0233">DNA recombination</keyword>
<dbReference type="GO" id="GO:0006310">
    <property type="term" value="P:DNA recombination"/>
    <property type="evidence" value="ECO:0007669"/>
    <property type="project" value="UniProtKB-KW"/>
</dbReference>
<evidence type="ECO:0000313" key="9">
    <source>
        <dbReference type="EMBL" id="CAC5388771.1"/>
    </source>
</evidence>
<dbReference type="Gene3D" id="2.120.10.80">
    <property type="entry name" value="Kelch-type beta propeller"/>
    <property type="match status" value="1"/>
</dbReference>
<feature type="compositionally biased region" description="Acidic residues" evidence="7">
    <location>
        <begin position="832"/>
        <end position="853"/>
    </location>
</feature>
<evidence type="ECO:0000256" key="1">
    <source>
        <dbReference type="ARBA" id="ARBA00022441"/>
    </source>
</evidence>
<evidence type="ECO:0000256" key="6">
    <source>
        <dbReference type="ARBA" id="ARBA00023172"/>
    </source>
</evidence>
<organism evidence="9 10">
    <name type="scientific">Mytilus coruscus</name>
    <name type="common">Sea mussel</name>
    <dbReference type="NCBI Taxonomy" id="42192"/>
    <lineage>
        <taxon>Eukaryota</taxon>
        <taxon>Metazoa</taxon>
        <taxon>Spiralia</taxon>
        <taxon>Lophotrochozoa</taxon>
        <taxon>Mollusca</taxon>
        <taxon>Bivalvia</taxon>
        <taxon>Autobranchia</taxon>
        <taxon>Pteriomorphia</taxon>
        <taxon>Mytilida</taxon>
        <taxon>Mytiloidea</taxon>
        <taxon>Mytilidae</taxon>
        <taxon>Mytilinae</taxon>
        <taxon>Mytilus</taxon>
    </lineage>
</organism>
<evidence type="ECO:0000256" key="3">
    <source>
        <dbReference type="ARBA" id="ARBA00022553"/>
    </source>
</evidence>
<dbReference type="SUPFAM" id="SSF50965">
    <property type="entry name" value="Galactose oxidase, central domain"/>
    <property type="match status" value="1"/>
</dbReference>
<dbReference type="EMBL" id="CACVKT020004265">
    <property type="protein sequence ID" value="CAC5388771.1"/>
    <property type="molecule type" value="Genomic_DNA"/>
</dbReference>
<proteinExistence type="predicted"/>
<keyword evidence="3" id="KW-0597">Phosphoprotein</keyword>
<dbReference type="InterPro" id="IPR011705">
    <property type="entry name" value="BACK"/>
</dbReference>
<dbReference type="InterPro" id="IPR011043">
    <property type="entry name" value="Gal_Oxase/kelch_b-propeller"/>
</dbReference>
<reference evidence="9 10" key="1">
    <citation type="submission" date="2020-06" db="EMBL/GenBank/DDBJ databases">
        <authorList>
            <person name="Li R."/>
            <person name="Bekaert M."/>
        </authorList>
    </citation>
    <scope>NUCLEOTIDE SEQUENCE [LARGE SCALE GENOMIC DNA]</scope>
    <source>
        <strain evidence="10">wild</strain>
    </source>
</reference>
<dbReference type="PANTHER" id="PTHR45632">
    <property type="entry name" value="LD33804P"/>
    <property type="match status" value="1"/>
</dbReference>
<dbReference type="AlphaFoldDB" id="A0A6J8BZS7"/>
<evidence type="ECO:0000256" key="2">
    <source>
        <dbReference type="ARBA" id="ARBA00022499"/>
    </source>
</evidence>
<feature type="domain" description="BTB" evidence="8">
    <location>
        <begin position="246"/>
        <end position="317"/>
    </location>
</feature>
<sequence>MDDLPDFELTQVPLTADNIIEELEKAVTVNCNENSRYSFVEDIDIDKRSLSARMTELTKQGIGTTTKQAEAISEETESTLWEKGLLGSINSKAIMNTMFFYNSKLFGLRGVDEHGNLSVDQFELGKDQTESYILFKGRANKTYKAFYRRPLDKGSIKFGEQSIGVNKLSKEAGIDGYFTNHSGKRTCATTLYQAGVPEQEIMNRTGHRTMDFTKNCRLMGNQYMYKHATNLTKTLNKQREEQPDLCDVTIIIEGKELKAHWCVLMTCPYFESMYNSGLAEKTSGNGPGRKVTIHIGKTYAVENVLQYLYLGNIEMSMSNLEDILEVADYLQCFDLKNLCNEFLNSQPLDTKSCVKICLISSLYDLAIHDEALRYMKGHLKQVFQGEDILTLTHESVLSLVSDETLSYVSQDSFLQFLLCWLKFDINNRRKDAAQLFLALKFENVSNESLNDVLTDNELDGLLPTNDINAILEHRKNGVNSQIQTSDIVILGGGVFIDKINYGQPRETLIRSNSKKMYAFNLDEQKWTNLWNMPLPLERPAIRVSDDRKIYVINLGPVRSEFSCFNRYDMHVFEIASKIWKTIKIEKDRHLIGFYLHDFILCGKRIFLLGRGFKQFSTTEESCKLLEVKDEGSIETKVLFDCNEKDNFYCSNLDSERIGIVCEWFHKKTFSIKYYNLDTHALSEPTRAKSCSSTISFTKILMYKADIIQLDLKRRMMRKFSPNSNTWFCYPKITTPPIELSKSAMYTFCNDNLYVFGGDKSKKSYKYICKQKIWVELEDIPVTTSLYNSGVCVSTVDSELVACHPNCPHCYYSPKDSGVTYAESEHSDASYQDSDDDVDDEYDWDNDYDEEEEEYSRSSDCVLM</sequence>
<dbReference type="OrthoDB" id="6155786at2759"/>
<dbReference type="Gene3D" id="3.30.710.10">
    <property type="entry name" value="Potassium Channel Kv1.1, Chain A"/>
    <property type="match status" value="1"/>
</dbReference>